<protein>
    <submittedName>
        <fullName evidence="1">Uncharacterized protein</fullName>
    </submittedName>
</protein>
<dbReference type="EnsemblPlants" id="AVESA.00010b.r2.7AG1199520.1">
    <property type="protein sequence ID" value="AVESA.00010b.r2.7AG1199520.1.CDS"/>
    <property type="gene ID" value="AVESA.00010b.r2.7AG1199520"/>
</dbReference>
<organism evidence="1 2">
    <name type="scientific">Avena sativa</name>
    <name type="common">Oat</name>
    <dbReference type="NCBI Taxonomy" id="4498"/>
    <lineage>
        <taxon>Eukaryota</taxon>
        <taxon>Viridiplantae</taxon>
        <taxon>Streptophyta</taxon>
        <taxon>Embryophyta</taxon>
        <taxon>Tracheophyta</taxon>
        <taxon>Spermatophyta</taxon>
        <taxon>Magnoliopsida</taxon>
        <taxon>Liliopsida</taxon>
        <taxon>Poales</taxon>
        <taxon>Poaceae</taxon>
        <taxon>BOP clade</taxon>
        <taxon>Pooideae</taxon>
        <taxon>Poodae</taxon>
        <taxon>Poeae</taxon>
        <taxon>Poeae Chloroplast Group 1 (Aveneae type)</taxon>
        <taxon>Aveninae</taxon>
        <taxon>Avena</taxon>
    </lineage>
</organism>
<reference evidence="1" key="1">
    <citation type="submission" date="2021-05" db="EMBL/GenBank/DDBJ databases">
        <authorList>
            <person name="Scholz U."/>
            <person name="Mascher M."/>
            <person name="Fiebig A."/>
        </authorList>
    </citation>
    <scope>NUCLEOTIDE SEQUENCE [LARGE SCALE GENOMIC DNA]</scope>
</reference>
<accession>A0ACD5ZQV1</accession>
<evidence type="ECO:0000313" key="1">
    <source>
        <dbReference type="EnsemblPlants" id="AVESA.00010b.r2.7AG1199520.1.CDS"/>
    </source>
</evidence>
<reference evidence="1" key="2">
    <citation type="submission" date="2025-09" db="UniProtKB">
        <authorList>
            <consortium name="EnsemblPlants"/>
        </authorList>
    </citation>
    <scope>IDENTIFICATION</scope>
</reference>
<dbReference type="Proteomes" id="UP001732700">
    <property type="component" value="Chromosome 7A"/>
</dbReference>
<sequence length="224" mass="25743">MMYLLFVKPEMLLSGTRRNLLMTANAELEKILSDDNPSLLKNILKGDKPSLMEILRRKKPFCKFFKRPLLKEIERGFIQRIIINVQHTENREQAVECTGSPLDAERYATTREGFVPDAWNLANKLLDIGDENMWEVIEGVWVEMLCFSASRCRGYIHAKSLGTGGELLTYVLLLLSQMGMETLPERLQRTELSSVERNAGAPPSNSQIHDMEHPTHFRRSRSHQ</sequence>
<proteinExistence type="predicted"/>
<keyword evidence="2" id="KW-1185">Reference proteome</keyword>
<evidence type="ECO:0000313" key="2">
    <source>
        <dbReference type="Proteomes" id="UP001732700"/>
    </source>
</evidence>
<name>A0ACD5ZQV1_AVESA</name>